<dbReference type="InterPro" id="IPR036412">
    <property type="entry name" value="HAD-like_sf"/>
</dbReference>
<gene>
    <name evidence="2" type="ORF">GCM10022223_60560</name>
</gene>
<dbReference type="EMBL" id="BAAAZO010000012">
    <property type="protein sequence ID" value="GAA3634138.1"/>
    <property type="molecule type" value="Genomic_DNA"/>
</dbReference>
<keyword evidence="1" id="KW-0732">Signal</keyword>
<dbReference type="Pfam" id="PF03767">
    <property type="entry name" value="Acid_phosphat_B"/>
    <property type="match status" value="1"/>
</dbReference>
<dbReference type="PANTHER" id="PTHR31284">
    <property type="entry name" value="ACID PHOSPHATASE-LIKE PROTEIN"/>
    <property type="match status" value="1"/>
</dbReference>
<name>A0ABP7AKC1_9ACTN</name>
<dbReference type="InterPro" id="IPR023214">
    <property type="entry name" value="HAD_sf"/>
</dbReference>
<keyword evidence="3" id="KW-1185">Reference proteome</keyword>
<dbReference type="Proteomes" id="UP001501074">
    <property type="component" value="Unassembled WGS sequence"/>
</dbReference>
<dbReference type="SUPFAM" id="SSF56784">
    <property type="entry name" value="HAD-like"/>
    <property type="match status" value="1"/>
</dbReference>
<sequence length="215" mass="23621">MTDMAKLTEGLRRALHIVPSGYPADEVREYYGDDGSGRISPDSPYAGDLRKVLEDVHHHLGDHTATERAALVLDVDDTALSSYDYGASCDFDGYTQGPFAQYLLGRRPQAVAGMPELTRWAAAQGFTIFYLTSRPDPLREVTLQNLREQGYGEPAGLFTKPAGGQNTVEFKAGVRADLMARGWDLVANVGDQQSDLDGGHARRSFLVPNRMYLLP</sequence>
<organism evidence="2 3">
    <name type="scientific">Kineosporia mesophila</name>
    <dbReference type="NCBI Taxonomy" id="566012"/>
    <lineage>
        <taxon>Bacteria</taxon>
        <taxon>Bacillati</taxon>
        <taxon>Actinomycetota</taxon>
        <taxon>Actinomycetes</taxon>
        <taxon>Kineosporiales</taxon>
        <taxon>Kineosporiaceae</taxon>
        <taxon>Kineosporia</taxon>
    </lineage>
</organism>
<evidence type="ECO:0000313" key="2">
    <source>
        <dbReference type="EMBL" id="GAA3634138.1"/>
    </source>
</evidence>
<evidence type="ECO:0000313" key="3">
    <source>
        <dbReference type="Proteomes" id="UP001501074"/>
    </source>
</evidence>
<reference evidence="3" key="1">
    <citation type="journal article" date="2019" name="Int. J. Syst. Evol. Microbiol.">
        <title>The Global Catalogue of Microorganisms (GCM) 10K type strain sequencing project: providing services to taxonomists for standard genome sequencing and annotation.</title>
        <authorList>
            <consortium name="The Broad Institute Genomics Platform"/>
            <consortium name="The Broad Institute Genome Sequencing Center for Infectious Disease"/>
            <person name="Wu L."/>
            <person name="Ma J."/>
        </authorList>
    </citation>
    <scope>NUCLEOTIDE SEQUENCE [LARGE SCALE GENOMIC DNA]</scope>
    <source>
        <strain evidence="3">JCM 16902</strain>
    </source>
</reference>
<evidence type="ECO:0000256" key="1">
    <source>
        <dbReference type="ARBA" id="ARBA00022729"/>
    </source>
</evidence>
<dbReference type="PANTHER" id="PTHR31284:SF10">
    <property type="entry name" value="ACID PHOSPHATASE-LIKE PROTEIN"/>
    <property type="match status" value="1"/>
</dbReference>
<accession>A0ABP7AKC1</accession>
<dbReference type="InterPro" id="IPR005519">
    <property type="entry name" value="Acid_phosphat_B-like"/>
</dbReference>
<protein>
    <submittedName>
        <fullName evidence="2">HAD family acid phosphatase</fullName>
    </submittedName>
</protein>
<comment type="caution">
    <text evidence="2">The sequence shown here is derived from an EMBL/GenBank/DDBJ whole genome shotgun (WGS) entry which is preliminary data.</text>
</comment>
<proteinExistence type="predicted"/>
<dbReference type="Gene3D" id="3.40.50.1000">
    <property type="entry name" value="HAD superfamily/HAD-like"/>
    <property type="match status" value="1"/>
</dbReference>